<dbReference type="GO" id="GO:0004582">
    <property type="term" value="F:dolichyl-phosphate beta-D-mannosyltransferase activity"/>
    <property type="evidence" value="ECO:0007669"/>
    <property type="project" value="InterPro"/>
</dbReference>
<name>A0A0G0IH95_9BACT</name>
<dbReference type="PANTHER" id="PTHR43398">
    <property type="entry name" value="DOLICHOL-PHOSPHATE MANNOSYLTRANSFERASE SUBUNIT 1"/>
    <property type="match status" value="1"/>
</dbReference>
<dbReference type="Gene3D" id="3.90.550.10">
    <property type="entry name" value="Spore Coat Polysaccharide Biosynthesis Protein SpsA, Chain A"/>
    <property type="match status" value="1"/>
</dbReference>
<dbReference type="Proteomes" id="UP000034231">
    <property type="component" value="Unassembled WGS sequence"/>
</dbReference>
<keyword evidence="3" id="KW-0808">Transferase</keyword>
<dbReference type="GO" id="GO:0035269">
    <property type="term" value="P:protein O-linked glycosylation via mannose"/>
    <property type="evidence" value="ECO:0007669"/>
    <property type="project" value="TreeGrafter"/>
</dbReference>
<comment type="caution">
    <text evidence="5">The sequence shown here is derived from an EMBL/GenBank/DDBJ whole genome shotgun (WGS) entry which is preliminary data.</text>
</comment>
<protein>
    <recommendedName>
        <fullName evidence="4">Glycosyltransferase 2-like domain-containing protein</fullName>
    </recommendedName>
</protein>
<evidence type="ECO:0000313" key="5">
    <source>
        <dbReference type="EMBL" id="KKQ50375.1"/>
    </source>
</evidence>
<dbReference type="EMBL" id="LBTX01000006">
    <property type="protein sequence ID" value="KKQ50375.1"/>
    <property type="molecule type" value="Genomic_DNA"/>
</dbReference>
<feature type="domain" description="Glycosyltransferase 2-like" evidence="4">
    <location>
        <begin position="3"/>
        <end position="164"/>
    </location>
</feature>
<evidence type="ECO:0000313" key="6">
    <source>
        <dbReference type="Proteomes" id="UP000034231"/>
    </source>
</evidence>
<dbReference type="InterPro" id="IPR029044">
    <property type="entry name" value="Nucleotide-diphossugar_trans"/>
</dbReference>
<sequence>MISIVIPTYNERENIILLIKKINESLVNFNNKYEIIIVDDNSPDKTSQEIAKVYKRKPNLRLFTRKNTKGLASAILYGIQKSKGDVIVGMDADFNHPPHAIKKLINELKHHDLVIASRFIKGGGMQDKARGVFTYIFNLFLKYIIGFPIIDNMSGFYVIKKDILFKLPIKQIYSGYGEYHLRLVYLAKKQSLKIKEIPVFYPKRKHGKSKSNLLKMFFRYLFVAFKLKLTDGKI</sequence>
<dbReference type="InterPro" id="IPR039528">
    <property type="entry name" value="DPM1-like"/>
</dbReference>
<evidence type="ECO:0000256" key="3">
    <source>
        <dbReference type="ARBA" id="ARBA00022679"/>
    </source>
</evidence>
<dbReference type="GO" id="GO:0016020">
    <property type="term" value="C:membrane"/>
    <property type="evidence" value="ECO:0007669"/>
    <property type="project" value="GOC"/>
</dbReference>
<dbReference type="SUPFAM" id="SSF53448">
    <property type="entry name" value="Nucleotide-diphospho-sugar transferases"/>
    <property type="match status" value="1"/>
</dbReference>
<evidence type="ECO:0000259" key="4">
    <source>
        <dbReference type="Pfam" id="PF00535"/>
    </source>
</evidence>
<dbReference type="GO" id="GO:0006506">
    <property type="term" value="P:GPI anchor biosynthetic process"/>
    <property type="evidence" value="ECO:0007669"/>
    <property type="project" value="TreeGrafter"/>
</dbReference>
<proteinExistence type="inferred from homology"/>
<dbReference type="Pfam" id="PF00535">
    <property type="entry name" value="Glycos_transf_2"/>
    <property type="match status" value="1"/>
</dbReference>
<accession>A0A0G0IH95</accession>
<reference evidence="5 6" key="1">
    <citation type="journal article" date="2015" name="Nature">
        <title>rRNA introns, odd ribosomes, and small enigmatic genomes across a large radiation of phyla.</title>
        <authorList>
            <person name="Brown C.T."/>
            <person name="Hug L.A."/>
            <person name="Thomas B.C."/>
            <person name="Sharon I."/>
            <person name="Castelle C.J."/>
            <person name="Singh A."/>
            <person name="Wilkins M.J."/>
            <person name="Williams K.H."/>
            <person name="Banfield J.F."/>
        </authorList>
    </citation>
    <scope>NUCLEOTIDE SEQUENCE [LARGE SCALE GENOMIC DNA]</scope>
</reference>
<evidence type="ECO:0000256" key="1">
    <source>
        <dbReference type="ARBA" id="ARBA00006739"/>
    </source>
</evidence>
<dbReference type="PANTHER" id="PTHR43398:SF1">
    <property type="entry name" value="DOLICHOL-PHOSPHATE MANNOSYLTRANSFERASE SUBUNIT 1"/>
    <property type="match status" value="1"/>
</dbReference>
<dbReference type="GO" id="GO:0006488">
    <property type="term" value="P:dolichol-linked oligosaccharide biosynthetic process"/>
    <property type="evidence" value="ECO:0007669"/>
    <property type="project" value="TreeGrafter"/>
</dbReference>
<dbReference type="AlphaFoldDB" id="A0A0G0IH95"/>
<gene>
    <name evidence="5" type="ORF">US68_C0006G0055</name>
</gene>
<dbReference type="InterPro" id="IPR001173">
    <property type="entry name" value="Glyco_trans_2-like"/>
</dbReference>
<keyword evidence="2" id="KW-0328">Glycosyltransferase</keyword>
<comment type="similarity">
    <text evidence="1">Belongs to the glycosyltransferase 2 family.</text>
</comment>
<organism evidence="5 6">
    <name type="scientific">Candidatus Shapirobacteria bacterium GW2011_GWE1_38_10</name>
    <dbReference type="NCBI Taxonomy" id="1618488"/>
    <lineage>
        <taxon>Bacteria</taxon>
        <taxon>Candidatus Shapironibacteriota</taxon>
    </lineage>
</organism>
<evidence type="ECO:0000256" key="2">
    <source>
        <dbReference type="ARBA" id="ARBA00022676"/>
    </source>
</evidence>